<dbReference type="InterPro" id="IPR036396">
    <property type="entry name" value="Cyt_P450_sf"/>
</dbReference>
<reference evidence="8" key="1">
    <citation type="submission" date="2021-01" db="EMBL/GenBank/DDBJ databases">
        <title>Whole genome shotgun sequence of Sinosporangium siamense NBRC 109515.</title>
        <authorList>
            <person name="Komaki H."/>
            <person name="Tamura T."/>
        </authorList>
    </citation>
    <scope>NUCLEOTIDE SEQUENCE</scope>
    <source>
        <strain evidence="8">NBRC 109515</strain>
    </source>
</reference>
<dbReference type="InterPro" id="IPR001128">
    <property type="entry name" value="Cyt_P450"/>
</dbReference>
<name>A0A919V7C7_9ACTN</name>
<evidence type="ECO:0000256" key="5">
    <source>
        <dbReference type="ARBA" id="ARBA00023004"/>
    </source>
</evidence>
<dbReference type="SUPFAM" id="SSF48264">
    <property type="entry name" value="Cytochrome P450"/>
    <property type="match status" value="1"/>
</dbReference>
<dbReference type="InterPro" id="IPR002397">
    <property type="entry name" value="Cyt_P450_B"/>
</dbReference>
<dbReference type="GO" id="GO:0008395">
    <property type="term" value="F:steroid hydroxylase activity"/>
    <property type="evidence" value="ECO:0007669"/>
    <property type="project" value="TreeGrafter"/>
</dbReference>
<dbReference type="InterPro" id="IPR017972">
    <property type="entry name" value="Cyt_P450_CS"/>
</dbReference>
<dbReference type="PROSITE" id="PS00086">
    <property type="entry name" value="CYTOCHROME_P450"/>
    <property type="match status" value="1"/>
</dbReference>
<proteinExistence type="inferred from homology"/>
<comment type="similarity">
    <text evidence="1 7">Belongs to the cytochrome P450 family.</text>
</comment>
<dbReference type="PANTHER" id="PTHR46696:SF4">
    <property type="entry name" value="BIOTIN BIOSYNTHESIS CYTOCHROME P450"/>
    <property type="match status" value="1"/>
</dbReference>
<keyword evidence="9" id="KW-1185">Reference proteome</keyword>
<organism evidence="8 9">
    <name type="scientific">Sinosporangium siamense</name>
    <dbReference type="NCBI Taxonomy" id="1367973"/>
    <lineage>
        <taxon>Bacteria</taxon>
        <taxon>Bacillati</taxon>
        <taxon>Actinomycetota</taxon>
        <taxon>Actinomycetes</taxon>
        <taxon>Streptosporangiales</taxon>
        <taxon>Streptosporangiaceae</taxon>
        <taxon>Sinosporangium</taxon>
    </lineage>
</organism>
<dbReference type="AlphaFoldDB" id="A0A919V7C7"/>
<comment type="caution">
    <text evidence="8">The sequence shown here is derived from an EMBL/GenBank/DDBJ whole genome shotgun (WGS) entry which is preliminary data.</text>
</comment>
<keyword evidence="5 7" id="KW-0408">Iron</keyword>
<evidence type="ECO:0000256" key="6">
    <source>
        <dbReference type="ARBA" id="ARBA00023033"/>
    </source>
</evidence>
<dbReference type="Proteomes" id="UP000606172">
    <property type="component" value="Unassembled WGS sequence"/>
</dbReference>
<dbReference type="Pfam" id="PF00067">
    <property type="entry name" value="p450"/>
    <property type="match status" value="1"/>
</dbReference>
<dbReference type="EMBL" id="BOOW01000012">
    <property type="protein sequence ID" value="GII91952.1"/>
    <property type="molecule type" value="Genomic_DNA"/>
</dbReference>
<accession>A0A919V7C7</accession>
<dbReference type="GO" id="GO:0036199">
    <property type="term" value="F:cholest-4-en-3-one 26-monooxygenase activity"/>
    <property type="evidence" value="ECO:0007669"/>
    <property type="project" value="TreeGrafter"/>
</dbReference>
<dbReference type="RefSeq" id="WP_204024363.1">
    <property type="nucleotide sequence ID" value="NZ_BOOW01000012.1"/>
</dbReference>
<evidence type="ECO:0000256" key="2">
    <source>
        <dbReference type="ARBA" id="ARBA00022617"/>
    </source>
</evidence>
<evidence type="ECO:0000256" key="3">
    <source>
        <dbReference type="ARBA" id="ARBA00022723"/>
    </source>
</evidence>
<keyword evidence="4 7" id="KW-0560">Oxidoreductase</keyword>
<dbReference type="FunFam" id="1.10.630.10:FF:000018">
    <property type="entry name" value="Cytochrome P450 monooxygenase"/>
    <property type="match status" value="1"/>
</dbReference>
<evidence type="ECO:0000313" key="9">
    <source>
        <dbReference type="Proteomes" id="UP000606172"/>
    </source>
</evidence>
<dbReference type="PRINTS" id="PR00359">
    <property type="entry name" value="BP450"/>
</dbReference>
<dbReference type="GO" id="GO:0006707">
    <property type="term" value="P:cholesterol catabolic process"/>
    <property type="evidence" value="ECO:0007669"/>
    <property type="project" value="TreeGrafter"/>
</dbReference>
<evidence type="ECO:0000256" key="4">
    <source>
        <dbReference type="ARBA" id="ARBA00023002"/>
    </source>
</evidence>
<dbReference type="CDD" id="cd11032">
    <property type="entry name" value="P450_EryK-like"/>
    <property type="match status" value="1"/>
</dbReference>
<protein>
    <submittedName>
        <fullName evidence="8">Cytochrome P450</fullName>
    </submittedName>
</protein>
<keyword evidence="3 7" id="KW-0479">Metal-binding</keyword>
<keyword evidence="2 7" id="KW-0349">Heme</keyword>
<dbReference type="Gene3D" id="1.10.630.10">
    <property type="entry name" value="Cytochrome P450"/>
    <property type="match status" value="1"/>
</dbReference>
<evidence type="ECO:0000313" key="8">
    <source>
        <dbReference type="EMBL" id="GII91952.1"/>
    </source>
</evidence>
<gene>
    <name evidence="8" type="ORF">Ssi02_21830</name>
</gene>
<sequence>MSDIVERYDVPKQLFWLHGPRSGPAVEYEARTGLWNVYGYPELIEILGDPATFSSDTMRVTPKELLPSEDEFSLQGFITQIDPPEHGRLRKLVSSAFTRKVVADLEPRIAELTHELLDAARERGRFELVTDLAYPLPVIVIAELLGVPSSDRALFKEWADGLFERDAEISLKQSVEQSKAEFEATMKPWNEMSAYLAAHAAERRRHPRADLLSRLVEAKVDGERLPDDQVVNFAILLLLAGHITTTMLLGNTVLCLDAFPEQQDKVRADRSSIPAVIEESLRFMTPFALLGRSTTRETRLGDATIPADQMLVAWLSTANRDPRQFADPDLFDPGRDPNPHLGFGRGIHFCLGAPLARLEGRIALDILLDRFATLRTDPEEAVQFIPSPSLTGVRRLPLIQG</sequence>
<dbReference type="PANTHER" id="PTHR46696">
    <property type="entry name" value="P450, PUTATIVE (EUROFUNG)-RELATED"/>
    <property type="match status" value="1"/>
</dbReference>
<evidence type="ECO:0000256" key="1">
    <source>
        <dbReference type="ARBA" id="ARBA00010617"/>
    </source>
</evidence>
<dbReference type="GO" id="GO:0005506">
    <property type="term" value="F:iron ion binding"/>
    <property type="evidence" value="ECO:0007669"/>
    <property type="project" value="InterPro"/>
</dbReference>
<keyword evidence="6 7" id="KW-0503">Monooxygenase</keyword>
<dbReference type="GO" id="GO:0020037">
    <property type="term" value="F:heme binding"/>
    <property type="evidence" value="ECO:0007669"/>
    <property type="project" value="InterPro"/>
</dbReference>
<evidence type="ECO:0000256" key="7">
    <source>
        <dbReference type="RuleBase" id="RU000461"/>
    </source>
</evidence>